<feature type="transmembrane region" description="Helical" evidence="1">
    <location>
        <begin position="108"/>
        <end position="126"/>
    </location>
</feature>
<evidence type="ECO:0000313" key="3">
    <source>
        <dbReference type="Proteomes" id="UP000190285"/>
    </source>
</evidence>
<evidence type="ECO:0008006" key="4">
    <source>
        <dbReference type="Google" id="ProtNLM"/>
    </source>
</evidence>
<organism evidence="2 3">
    <name type="scientific">Maledivibacter halophilus</name>
    <dbReference type="NCBI Taxonomy" id="36842"/>
    <lineage>
        <taxon>Bacteria</taxon>
        <taxon>Bacillati</taxon>
        <taxon>Bacillota</taxon>
        <taxon>Clostridia</taxon>
        <taxon>Peptostreptococcales</taxon>
        <taxon>Caminicellaceae</taxon>
        <taxon>Maledivibacter</taxon>
    </lineage>
</organism>
<keyword evidence="1" id="KW-1133">Transmembrane helix</keyword>
<keyword evidence="3" id="KW-1185">Reference proteome</keyword>
<accession>A0A1T5LM11</accession>
<sequence length="132" mass="14805">MTTNHKKLGAGVTAICILELISKFFQLSLAVVVLLKKEDIGLWLEKIGQSNIMNAISNQQVMITICLSILAILGLILILSKNRIGMYLYFPITAINVTMLAIQNSFQIKPLLFALVLPVILFILLYNRRNVF</sequence>
<evidence type="ECO:0000313" key="2">
    <source>
        <dbReference type="EMBL" id="SKC76981.1"/>
    </source>
</evidence>
<name>A0A1T5LM11_9FIRM</name>
<dbReference type="AlphaFoldDB" id="A0A1T5LM11"/>
<protein>
    <recommendedName>
        <fullName evidence="4">DoxX-like family protein</fullName>
    </recommendedName>
</protein>
<dbReference type="EMBL" id="FUZT01000007">
    <property type="protein sequence ID" value="SKC76981.1"/>
    <property type="molecule type" value="Genomic_DNA"/>
</dbReference>
<keyword evidence="1" id="KW-0472">Membrane</keyword>
<dbReference type="Proteomes" id="UP000190285">
    <property type="component" value="Unassembled WGS sequence"/>
</dbReference>
<keyword evidence="1" id="KW-0812">Transmembrane</keyword>
<proteinExistence type="predicted"/>
<reference evidence="2 3" key="1">
    <citation type="submission" date="2017-02" db="EMBL/GenBank/DDBJ databases">
        <authorList>
            <person name="Peterson S.W."/>
        </authorList>
    </citation>
    <scope>NUCLEOTIDE SEQUENCE [LARGE SCALE GENOMIC DNA]</scope>
    <source>
        <strain evidence="2 3">M1</strain>
    </source>
</reference>
<feature type="transmembrane region" description="Helical" evidence="1">
    <location>
        <begin position="12"/>
        <end position="35"/>
    </location>
</feature>
<feature type="transmembrane region" description="Helical" evidence="1">
    <location>
        <begin position="61"/>
        <end position="79"/>
    </location>
</feature>
<feature type="transmembrane region" description="Helical" evidence="1">
    <location>
        <begin position="86"/>
        <end position="102"/>
    </location>
</feature>
<evidence type="ECO:0000256" key="1">
    <source>
        <dbReference type="SAM" id="Phobius"/>
    </source>
</evidence>
<gene>
    <name evidence="2" type="ORF">SAMN02194393_03074</name>
</gene>
<dbReference type="STRING" id="36842.SAMN02194393_03074"/>